<evidence type="ECO:0000313" key="1">
    <source>
        <dbReference type="Proteomes" id="UP000887564"/>
    </source>
</evidence>
<proteinExistence type="predicted"/>
<dbReference type="GO" id="GO:0048488">
    <property type="term" value="P:synaptic vesicle endocytosis"/>
    <property type="evidence" value="ECO:0007669"/>
    <property type="project" value="TreeGrafter"/>
</dbReference>
<dbReference type="GO" id="GO:0098793">
    <property type="term" value="C:presynapse"/>
    <property type="evidence" value="ECO:0007669"/>
    <property type="project" value="GOC"/>
</dbReference>
<name>A0A914RPV7_PAREQ</name>
<accession>A0A914RPV7</accession>
<dbReference type="PANTHER" id="PTHR31640">
    <property type="entry name" value="TRANSMEMBRANE PROTEIN KIAA1109"/>
    <property type="match status" value="1"/>
</dbReference>
<dbReference type="AlphaFoldDB" id="A0A914RPV7"/>
<evidence type="ECO:0000313" key="2">
    <source>
        <dbReference type="WBParaSite" id="PEQ_0000852901-mRNA-1"/>
    </source>
</evidence>
<keyword evidence="1" id="KW-1185">Reference proteome</keyword>
<dbReference type="PANTHER" id="PTHR31640:SF1">
    <property type="entry name" value="BRIDGE-LIKE LIPID TRANSFER PROTEIN FAMILY MEMBER 1"/>
    <property type="match status" value="1"/>
</dbReference>
<dbReference type="InterPro" id="IPR033616">
    <property type="entry name" value="BLTP1"/>
</dbReference>
<reference evidence="2" key="1">
    <citation type="submission" date="2022-11" db="UniProtKB">
        <authorList>
            <consortium name="WormBaseParasite"/>
        </authorList>
    </citation>
    <scope>IDENTIFICATION</scope>
</reference>
<dbReference type="Proteomes" id="UP000887564">
    <property type="component" value="Unplaced"/>
</dbReference>
<sequence>LQLSHRNERDKTKVDKQVLDLLNASVQRANLILSEFVVGSDAKHIVNFSVKASTFTFKREQELDGALHSHLNLCVGDVEGDMPIHAQNLHEVVLRNAPQLNEQMTRLEYSEPTLVGEYSPHLQYRQAVAVVHFEIRVSSIELTAQLLPSLKTMYRLEEAESSGKTLVPLVGQHIFTTDLLNQVLFAEQASNSNAFRLFQQLFVYETALLFLIIGTYSERLYGKATIGVSAKLGQLVKTAMFEEIETELQEFATFMTQ</sequence>
<organism evidence="1 2">
    <name type="scientific">Parascaris equorum</name>
    <name type="common">Equine roundworm</name>
    <dbReference type="NCBI Taxonomy" id="6256"/>
    <lineage>
        <taxon>Eukaryota</taxon>
        <taxon>Metazoa</taxon>
        <taxon>Ecdysozoa</taxon>
        <taxon>Nematoda</taxon>
        <taxon>Chromadorea</taxon>
        <taxon>Rhabditida</taxon>
        <taxon>Spirurina</taxon>
        <taxon>Ascaridomorpha</taxon>
        <taxon>Ascaridoidea</taxon>
        <taxon>Ascarididae</taxon>
        <taxon>Parascaris</taxon>
    </lineage>
</organism>
<dbReference type="WBParaSite" id="PEQ_0000852901-mRNA-1">
    <property type="protein sequence ID" value="PEQ_0000852901-mRNA-1"/>
    <property type="gene ID" value="PEQ_0000852901"/>
</dbReference>
<protein>
    <submittedName>
        <fullName evidence="2">Uncharacterized protein</fullName>
    </submittedName>
</protein>